<feature type="transmembrane region" description="Helical" evidence="2">
    <location>
        <begin position="20"/>
        <end position="42"/>
    </location>
</feature>
<keyword evidence="2" id="KW-0812">Transmembrane</keyword>
<accession>A0A1M7RVM5</accession>
<organism evidence="3 4">
    <name type="scientific">Desulfovibrio litoralis DSM 11393</name>
    <dbReference type="NCBI Taxonomy" id="1121455"/>
    <lineage>
        <taxon>Bacteria</taxon>
        <taxon>Pseudomonadati</taxon>
        <taxon>Thermodesulfobacteriota</taxon>
        <taxon>Desulfovibrionia</taxon>
        <taxon>Desulfovibrionales</taxon>
        <taxon>Desulfovibrionaceae</taxon>
        <taxon>Desulfovibrio</taxon>
    </lineage>
</organism>
<name>A0A1M7RVM5_9BACT</name>
<feature type="coiled-coil region" evidence="1">
    <location>
        <begin position="56"/>
        <end position="83"/>
    </location>
</feature>
<proteinExistence type="predicted"/>
<reference evidence="3 4" key="1">
    <citation type="submission" date="2016-12" db="EMBL/GenBank/DDBJ databases">
        <authorList>
            <person name="Song W.-J."/>
            <person name="Kurnit D.M."/>
        </authorList>
    </citation>
    <scope>NUCLEOTIDE SEQUENCE [LARGE SCALE GENOMIC DNA]</scope>
    <source>
        <strain evidence="3 4">DSM 11393</strain>
    </source>
</reference>
<dbReference type="AlphaFoldDB" id="A0A1M7RVM5"/>
<keyword evidence="2" id="KW-1133">Transmembrane helix</keyword>
<evidence type="ECO:0000313" key="3">
    <source>
        <dbReference type="EMBL" id="SHN50365.1"/>
    </source>
</evidence>
<evidence type="ECO:0000256" key="2">
    <source>
        <dbReference type="SAM" id="Phobius"/>
    </source>
</evidence>
<dbReference type="EMBL" id="FRDI01000002">
    <property type="protein sequence ID" value="SHN50365.1"/>
    <property type="molecule type" value="Genomic_DNA"/>
</dbReference>
<sequence>MLFDFSKEELRVIVMDLSGNVAFLIFLLCGFFAIFTMFFFIWRNLESLALSIKEEKRLFLSNLVELEEKIQDIKIQLNNMDLNSGQVKKEVNHFSVKDVPAFTQEPVSTKDPVQLEPIKSYEPITASVRRNTSKQTLAEQLNKKDVLRASVVGSPIGSGLVDDVFLALNSPVASLNSKISSNVQPSLMMLKD</sequence>
<keyword evidence="4" id="KW-1185">Reference proteome</keyword>
<keyword evidence="2" id="KW-0472">Membrane</keyword>
<dbReference type="Proteomes" id="UP000186469">
    <property type="component" value="Unassembled WGS sequence"/>
</dbReference>
<keyword evidence="1" id="KW-0175">Coiled coil</keyword>
<gene>
    <name evidence="3" type="ORF">SAMN02745728_00236</name>
</gene>
<evidence type="ECO:0000313" key="4">
    <source>
        <dbReference type="Proteomes" id="UP000186469"/>
    </source>
</evidence>
<evidence type="ECO:0000256" key="1">
    <source>
        <dbReference type="SAM" id="Coils"/>
    </source>
</evidence>
<protein>
    <submittedName>
        <fullName evidence="3">Uncharacterized protein</fullName>
    </submittedName>
</protein>
<dbReference type="STRING" id="1121455.SAMN02745728_00236"/>